<dbReference type="OrthoDB" id="2082320at2"/>
<evidence type="ECO:0000313" key="2">
    <source>
        <dbReference type="Proteomes" id="UP000077134"/>
    </source>
</evidence>
<accession>A0A167DSS0</accession>
<reference evidence="1 2" key="1">
    <citation type="submission" date="2016-02" db="EMBL/GenBank/DDBJ databases">
        <title>Paenibacillus sp. LPB0068, isolated from Crassostrea gigas.</title>
        <authorList>
            <person name="Shin S.-K."/>
            <person name="Yi H."/>
        </authorList>
    </citation>
    <scope>NUCLEOTIDE SEQUENCE [LARGE SCALE GENOMIC DNA]</scope>
    <source>
        <strain evidence="1 2">LPB0068</strain>
    </source>
</reference>
<name>A0A167DSS0_9BACL</name>
<organism evidence="1 2">
    <name type="scientific">Paenibacillus crassostreae</name>
    <dbReference type="NCBI Taxonomy" id="1763538"/>
    <lineage>
        <taxon>Bacteria</taxon>
        <taxon>Bacillati</taxon>
        <taxon>Bacillota</taxon>
        <taxon>Bacilli</taxon>
        <taxon>Bacillales</taxon>
        <taxon>Paenibacillaceae</taxon>
        <taxon>Paenibacillus</taxon>
    </lineage>
</organism>
<dbReference type="STRING" id="1763538.LPB68_02040"/>
<dbReference type="AlphaFoldDB" id="A0A167DSS0"/>
<comment type="caution">
    <text evidence="1">The sequence shown here is derived from an EMBL/GenBank/DDBJ whole genome shotgun (WGS) entry which is preliminary data.</text>
</comment>
<sequence length="183" mass="20977">MSNSVAKVFAAIIAIVLLFIWPVTSALNKQDDISEVVVLNSVTHFVDSVRDKGYITPTMYTEFVDRMSLTRNIYDIQMVHRHKRYDPNYSDAGIFLGGYHVNYEEFFNAQINEKLFPRNSTENVESPNRIYKFETGDFFDVTVKNTNRTMGTLMNDVLTGGINNPNEKIVIPYGGMVLNEDYH</sequence>
<keyword evidence="2" id="KW-1185">Reference proteome</keyword>
<dbReference type="KEGG" id="pcx:LPB68_02040"/>
<proteinExistence type="predicted"/>
<gene>
    <name evidence="1" type="ORF">PNBC_11915</name>
</gene>
<dbReference type="RefSeq" id="WP_068658338.1">
    <property type="nucleotide sequence ID" value="NZ_CP017770.1"/>
</dbReference>
<dbReference type="Proteomes" id="UP000077134">
    <property type="component" value="Unassembled WGS sequence"/>
</dbReference>
<dbReference type="EMBL" id="LSFN01000014">
    <property type="protein sequence ID" value="OAB74737.1"/>
    <property type="molecule type" value="Genomic_DNA"/>
</dbReference>
<evidence type="ECO:0000313" key="1">
    <source>
        <dbReference type="EMBL" id="OAB74737.1"/>
    </source>
</evidence>
<protein>
    <submittedName>
        <fullName evidence="1">Uncharacterized protein</fullName>
    </submittedName>
</protein>